<dbReference type="OrthoDB" id="3946783at2759"/>
<reference evidence="3" key="1">
    <citation type="journal article" date="2013" name="Genome Announc.">
        <title>Draft genome sequence of Neofusicoccum parvum isolate UCR-NP2, a fungal vascular pathogen associated with grapevine cankers.</title>
        <authorList>
            <person name="Blanco-Ulate B."/>
            <person name="Rolshausen P."/>
            <person name="Cantu D."/>
        </authorList>
    </citation>
    <scope>NUCLEOTIDE SEQUENCE [LARGE SCALE GENOMIC DNA]</scope>
    <source>
        <strain evidence="3">UCR-NP2</strain>
    </source>
</reference>
<dbReference type="AlphaFoldDB" id="R1EIX7"/>
<dbReference type="KEGG" id="npa:UCRNP2_5503"/>
<dbReference type="EMBL" id="KB916304">
    <property type="protein sequence ID" value="EOD47753.1"/>
    <property type="molecule type" value="Genomic_DNA"/>
</dbReference>
<name>R1EIX7_BOTPV</name>
<evidence type="ECO:0000313" key="2">
    <source>
        <dbReference type="EMBL" id="EOD47753.1"/>
    </source>
</evidence>
<organism evidence="2 3">
    <name type="scientific">Botryosphaeria parva (strain UCR-NP2)</name>
    <name type="common">Grapevine canker fungus</name>
    <name type="synonym">Neofusicoccum parvum</name>
    <dbReference type="NCBI Taxonomy" id="1287680"/>
    <lineage>
        <taxon>Eukaryota</taxon>
        <taxon>Fungi</taxon>
        <taxon>Dikarya</taxon>
        <taxon>Ascomycota</taxon>
        <taxon>Pezizomycotina</taxon>
        <taxon>Dothideomycetes</taxon>
        <taxon>Dothideomycetes incertae sedis</taxon>
        <taxon>Botryosphaeriales</taxon>
        <taxon>Botryosphaeriaceae</taxon>
        <taxon>Neofusicoccum</taxon>
    </lineage>
</organism>
<evidence type="ECO:0000313" key="3">
    <source>
        <dbReference type="Proteomes" id="UP000013521"/>
    </source>
</evidence>
<feature type="region of interest" description="Disordered" evidence="1">
    <location>
        <begin position="89"/>
        <end position="140"/>
    </location>
</feature>
<feature type="compositionally biased region" description="Basic and acidic residues" evidence="1">
    <location>
        <begin position="122"/>
        <end position="131"/>
    </location>
</feature>
<protein>
    <submittedName>
        <fullName evidence="2">Putative chromo domain shadow protein</fullName>
    </submittedName>
</protein>
<gene>
    <name evidence="2" type="ORF">UCRNP2_5503</name>
</gene>
<evidence type="ECO:0000256" key="1">
    <source>
        <dbReference type="SAM" id="MobiDB-lite"/>
    </source>
</evidence>
<accession>R1EIX7</accession>
<feature type="compositionally biased region" description="Low complexity" evidence="1">
    <location>
        <begin position="16"/>
        <end position="42"/>
    </location>
</feature>
<sequence length="256" mass="27631">MSDASRPAKRARRTATTKTTTTPTARLSSQAAAHLTSAAADDLTPDFHHRYVPSRAIAPIAPTPPSQCPLPRARATLVSRQYDLASGQPLYRVRIEPSRSTPPRHGPASASDPPRGTSLRAASDEPRREEGESQDNGAARELDVWLDDVLEYVSAAELERFELGYEDDVVVMVDEDGAVLLVSKEARRAMAGLPPVGAEAPRAGGVPGKLLEKPASPLPYRLSKSANPGPRNQLGTLNTLYHRTHIPPKISGIFRK</sequence>
<dbReference type="HOGENOM" id="CLU_1085839_0_0_1"/>
<feature type="region of interest" description="Disordered" evidence="1">
    <location>
        <begin position="1"/>
        <end position="44"/>
    </location>
</feature>
<dbReference type="Proteomes" id="UP000013521">
    <property type="component" value="Unassembled WGS sequence"/>
</dbReference>
<proteinExistence type="predicted"/>